<proteinExistence type="predicted"/>
<evidence type="ECO:0000313" key="7">
    <source>
        <dbReference type="EMBL" id="CAF4701348.1"/>
    </source>
</evidence>
<evidence type="ECO:0000313" key="6">
    <source>
        <dbReference type="EMBL" id="CAF4432747.1"/>
    </source>
</evidence>
<feature type="transmembrane region" description="Helical" evidence="1">
    <location>
        <begin position="78"/>
        <end position="99"/>
    </location>
</feature>
<keyword evidence="8" id="KW-1185">Reference proteome</keyword>
<dbReference type="EMBL" id="CAJOBO010002121">
    <property type="protein sequence ID" value="CAF4432747.1"/>
    <property type="molecule type" value="Genomic_DNA"/>
</dbReference>
<dbReference type="Proteomes" id="UP000663851">
    <property type="component" value="Unassembled WGS sequence"/>
</dbReference>
<reference evidence="5" key="1">
    <citation type="submission" date="2021-02" db="EMBL/GenBank/DDBJ databases">
        <authorList>
            <person name="Nowell W R."/>
        </authorList>
    </citation>
    <scope>NUCLEOTIDE SEQUENCE</scope>
</reference>
<evidence type="ECO:0000313" key="4">
    <source>
        <dbReference type="EMBL" id="CAF3420017.1"/>
    </source>
</evidence>
<dbReference type="EMBL" id="CAJOBR010002740">
    <property type="protein sequence ID" value="CAF4701348.1"/>
    <property type="molecule type" value="Genomic_DNA"/>
</dbReference>
<feature type="transmembrane region" description="Helical" evidence="1">
    <location>
        <begin position="146"/>
        <end position="167"/>
    </location>
</feature>
<gene>
    <name evidence="3" type="ORF">GRG538_LOCUS6013</name>
    <name evidence="6" type="ORF">HFQ381_LOCUS22480</name>
    <name evidence="2" type="ORF">LUA448_LOCUS12112</name>
    <name evidence="7" type="ORF">QYT958_LOCUS17798</name>
    <name evidence="4" type="ORF">TIS948_LOCUS29381</name>
    <name evidence="5" type="ORF">UJA718_LOCUS16015</name>
</gene>
<sequence>MISNKRALSIAAATLLIVACAFYAASVATPLWGTQQYLGLYQITVGLWRYCLDSTCADVGSSCDTTLSGCSKLLATRAFMILACVIPAFTVIILVVMAIKDQYDRPLIYASIALAWLSTACGLIGMVIGIYWTLHGTGLTLGASGIAAIVGVSINFIGAALTSALAAL</sequence>
<accession>A0A820LAT1</accession>
<keyword evidence="1" id="KW-0812">Transmembrane</keyword>
<dbReference type="Proteomes" id="UP000663872">
    <property type="component" value="Unassembled WGS sequence"/>
</dbReference>
<dbReference type="EMBL" id="CAJOBP010002432">
    <property type="protein sequence ID" value="CAF4354411.1"/>
    <property type="molecule type" value="Genomic_DNA"/>
</dbReference>
<dbReference type="Gene3D" id="1.20.140.150">
    <property type="match status" value="1"/>
</dbReference>
<dbReference type="Proteomes" id="UP000663833">
    <property type="component" value="Unassembled WGS sequence"/>
</dbReference>
<protein>
    <submittedName>
        <fullName evidence="5">Uncharacterized protein</fullName>
    </submittedName>
</protein>
<evidence type="ECO:0000313" key="2">
    <source>
        <dbReference type="EMBL" id="CAF3340683.1"/>
    </source>
</evidence>
<keyword evidence="1" id="KW-1133">Transmembrane helix</keyword>
<evidence type="ECO:0000313" key="3">
    <source>
        <dbReference type="EMBL" id="CAF3356446.1"/>
    </source>
</evidence>
<name>A0A820LAT1_9BILA</name>
<evidence type="ECO:0000313" key="8">
    <source>
        <dbReference type="Proteomes" id="UP000663873"/>
    </source>
</evidence>
<dbReference type="Proteomes" id="UP000663825">
    <property type="component" value="Unassembled WGS sequence"/>
</dbReference>
<dbReference type="EMBL" id="CAJNYT010000557">
    <property type="protein sequence ID" value="CAF3356446.1"/>
    <property type="molecule type" value="Genomic_DNA"/>
</dbReference>
<dbReference type="EMBL" id="CAJNXB010005331">
    <property type="protein sequence ID" value="CAF3420017.1"/>
    <property type="molecule type" value="Genomic_DNA"/>
</dbReference>
<evidence type="ECO:0000313" key="5">
    <source>
        <dbReference type="EMBL" id="CAF4354411.1"/>
    </source>
</evidence>
<dbReference type="PROSITE" id="PS51257">
    <property type="entry name" value="PROKAR_LIPOPROTEIN"/>
    <property type="match status" value="1"/>
</dbReference>
<dbReference type="Proteomes" id="UP000663848">
    <property type="component" value="Unassembled WGS sequence"/>
</dbReference>
<evidence type="ECO:0000256" key="1">
    <source>
        <dbReference type="SAM" id="Phobius"/>
    </source>
</evidence>
<feature type="transmembrane region" description="Helical" evidence="1">
    <location>
        <begin position="106"/>
        <end position="134"/>
    </location>
</feature>
<organism evidence="5 8">
    <name type="scientific">Rotaria socialis</name>
    <dbReference type="NCBI Taxonomy" id="392032"/>
    <lineage>
        <taxon>Eukaryota</taxon>
        <taxon>Metazoa</taxon>
        <taxon>Spiralia</taxon>
        <taxon>Gnathifera</taxon>
        <taxon>Rotifera</taxon>
        <taxon>Eurotatoria</taxon>
        <taxon>Bdelloidea</taxon>
        <taxon>Philodinida</taxon>
        <taxon>Philodinidae</taxon>
        <taxon>Rotaria</taxon>
    </lineage>
</organism>
<dbReference type="AlphaFoldDB" id="A0A820LAT1"/>
<dbReference type="Proteomes" id="UP000663873">
    <property type="component" value="Unassembled WGS sequence"/>
</dbReference>
<comment type="caution">
    <text evidence="5">The sequence shown here is derived from an EMBL/GenBank/DDBJ whole genome shotgun (WGS) entry which is preliminary data.</text>
</comment>
<dbReference type="EMBL" id="CAJNYD010001492">
    <property type="protein sequence ID" value="CAF3340683.1"/>
    <property type="molecule type" value="Genomic_DNA"/>
</dbReference>
<keyword evidence="1" id="KW-0472">Membrane</keyword>
<dbReference type="OrthoDB" id="10036793at2759"/>